<feature type="domain" description="Teneurin 1-4-like FN-plug" evidence="6">
    <location>
        <begin position="468"/>
        <end position="535"/>
    </location>
</feature>
<keyword evidence="2" id="KW-0677">Repeat</keyword>
<evidence type="ECO:0000259" key="6">
    <source>
        <dbReference type="Pfam" id="PF24329"/>
    </source>
</evidence>
<reference evidence="11" key="1">
    <citation type="submission" date="2018-09" db="EMBL/GenBank/DDBJ databases">
        <authorList>
            <person name="Livingstone P.G."/>
            <person name="Whitworth D.E."/>
        </authorList>
    </citation>
    <scope>NUCLEOTIDE SEQUENCE [LARGE SCALE GENOMIC DNA]</scope>
    <source>
        <strain evidence="11">CA043D</strain>
    </source>
</reference>
<dbReference type="Proteomes" id="UP000268313">
    <property type="component" value="Unassembled WGS sequence"/>
</dbReference>
<keyword evidence="1" id="KW-0245">EGF-like domain</keyword>
<dbReference type="InterPro" id="IPR056820">
    <property type="entry name" value="TEN_TTR-like"/>
</dbReference>
<dbReference type="Pfam" id="PF25021">
    <property type="entry name" value="TEN_NHL"/>
    <property type="match status" value="3"/>
</dbReference>
<feature type="domain" description="Teneurin-like YD-shell" evidence="9">
    <location>
        <begin position="999"/>
        <end position="1838"/>
    </location>
</feature>
<dbReference type="Pfam" id="PF25023">
    <property type="entry name" value="TEN_YD-shell"/>
    <property type="match status" value="1"/>
</dbReference>
<feature type="domain" description="Teneurin TTR-like" evidence="7">
    <location>
        <begin position="102"/>
        <end position="186"/>
    </location>
</feature>
<proteinExistence type="predicted"/>
<dbReference type="Pfam" id="PF24329">
    <property type="entry name" value="FN-plug_TEN1-4"/>
    <property type="match status" value="1"/>
</dbReference>
<feature type="domain" description="Teneurin NHL" evidence="8">
    <location>
        <begin position="746"/>
        <end position="796"/>
    </location>
</feature>
<feature type="region of interest" description="Disordered" evidence="5">
    <location>
        <begin position="400"/>
        <end position="427"/>
    </location>
</feature>
<dbReference type="Pfam" id="PF25020">
    <property type="entry name" value="TTR_TEN1-4"/>
    <property type="match status" value="1"/>
</dbReference>
<dbReference type="InterPro" id="IPR006530">
    <property type="entry name" value="YD"/>
</dbReference>
<keyword evidence="11" id="KW-1185">Reference proteome</keyword>
<evidence type="ECO:0000259" key="9">
    <source>
        <dbReference type="Pfam" id="PF25023"/>
    </source>
</evidence>
<dbReference type="NCBIfam" id="TIGR01643">
    <property type="entry name" value="YD_repeat_2x"/>
    <property type="match status" value="1"/>
</dbReference>
<comment type="caution">
    <text evidence="10">The sequence shown here is derived from an EMBL/GenBank/DDBJ whole genome shotgun (WGS) entry which is preliminary data.</text>
</comment>
<dbReference type="PROSITE" id="PS51125">
    <property type="entry name" value="NHL"/>
    <property type="match status" value="1"/>
</dbReference>
<evidence type="ECO:0000259" key="7">
    <source>
        <dbReference type="Pfam" id="PF25020"/>
    </source>
</evidence>
<protein>
    <submittedName>
        <fullName evidence="10">Uncharacterized protein</fullName>
    </submittedName>
</protein>
<evidence type="ECO:0000256" key="2">
    <source>
        <dbReference type="ARBA" id="ARBA00022737"/>
    </source>
</evidence>
<dbReference type="NCBIfam" id="TIGR03696">
    <property type="entry name" value="Rhs_assc_core"/>
    <property type="match status" value="1"/>
</dbReference>
<organism evidence="10 11">
    <name type="scientific">Corallococcus carmarthensis</name>
    <dbReference type="NCBI Taxonomy" id="2316728"/>
    <lineage>
        <taxon>Bacteria</taxon>
        <taxon>Pseudomonadati</taxon>
        <taxon>Myxococcota</taxon>
        <taxon>Myxococcia</taxon>
        <taxon>Myxococcales</taxon>
        <taxon>Cystobacterineae</taxon>
        <taxon>Myxococcaceae</taxon>
        <taxon>Corallococcus</taxon>
    </lineage>
</organism>
<feature type="compositionally biased region" description="Basic and acidic residues" evidence="5">
    <location>
        <begin position="415"/>
        <end position="426"/>
    </location>
</feature>
<feature type="domain" description="Teneurin NHL" evidence="8">
    <location>
        <begin position="689"/>
        <end position="740"/>
    </location>
</feature>
<evidence type="ECO:0000256" key="1">
    <source>
        <dbReference type="ARBA" id="ARBA00022536"/>
    </source>
</evidence>
<dbReference type="Gene3D" id="2.180.10.10">
    <property type="entry name" value="RHS repeat-associated core"/>
    <property type="match status" value="2"/>
</dbReference>
<evidence type="ECO:0000313" key="11">
    <source>
        <dbReference type="Proteomes" id="UP000268313"/>
    </source>
</evidence>
<evidence type="ECO:0000259" key="8">
    <source>
        <dbReference type="Pfam" id="PF25021"/>
    </source>
</evidence>
<dbReference type="Gene3D" id="2.120.10.30">
    <property type="entry name" value="TolB, C-terminal domain"/>
    <property type="match status" value="3"/>
</dbReference>
<dbReference type="InterPro" id="IPR008969">
    <property type="entry name" value="CarboxyPept-like_regulatory"/>
</dbReference>
<feature type="region of interest" description="Disordered" evidence="5">
    <location>
        <begin position="1902"/>
        <end position="1927"/>
    </location>
</feature>
<dbReference type="InterPro" id="IPR011042">
    <property type="entry name" value="6-blade_b-propeller_TolB-like"/>
</dbReference>
<dbReference type="Gene3D" id="2.60.40.1120">
    <property type="entry name" value="Carboxypeptidase-like, regulatory domain"/>
    <property type="match status" value="1"/>
</dbReference>
<dbReference type="InterPro" id="IPR056822">
    <property type="entry name" value="TEN_NHL"/>
</dbReference>
<dbReference type="EMBL" id="RAWE01000054">
    <property type="protein sequence ID" value="RKH02451.1"/>
    <property type="molecule type" value="Genomic_DNA"/>
</dbReference>
<dbReference type="InterPro" id="IPR056823">
    <property type="entry name" value="TEN-like_YD-shell"/>
</dbReference>
<dbReference type="InterPro" id="IPR001258">
    <property type="entry name" value="NHL_repeat"/>
</dbReference>
<dbReference type="SUPFAM" id="SSF49464">
    <property type="entry name" value="Carboxypeptidase regulatory domain-like"/>
    <property type="match status" value="1"/>
</dbReference>
<evidence type="ECO:0000256" key="3">
    <source>
        <dbReference type="ARBA" id="ARBA00023157"/>
    </source>
</evidence>
<dbReference type="InterPro" id="IPR022385">
    <property type="entry name" value="Rhs_assc_core"/>
</dbReference>
<dbReference type="SUPFAM" id="SSF63829">
    <property type="entry name" value="Calcium-dependent phosphotriesterase"/>
    <property type="match status" value="2"/>
</dbReference>
<feature type="repeat" description="NHL" evidence="4">
    <location>
        <begin position="645"/>
        <end position="675"/>
    </location>
</feature>
<gene>
    <name evidence="10" type="ORF">D7X32_16910</name>
</gene>
<sequence>MKERTPAGQALRVGACFILPWVGLLLGCTGQDKPSRPDEVCVPSPCGDADAGQPVDAGMDGGGVQAPSAIDPTVPTDFGASIGFLYEGPNPVQPGVVAGALEPRRVAVVLGKVLGRNGQPIPGARIGVLARSEQGHTLTNAHGEYSLAVNGGGALTLEVEKPGFLPLQRRVDVPWREFVPLPEVVLTALDSNVTAITPGAADIQVARGSVVEDSAGRRQATLLFAPGTQAEMLLRDGTHVPLNGPLHVRATEYTVGPEGPTAMPGTLPATSGYTYAVELSVDEALQAGATEVRFSPPVHGYVDNFLALPAGLVVPSGYYDRQQGLWRASDNGRVIALVGEHEGLALVDADGDGAPDDSTQLAALGFTDAERARLSTLYAVGKSLWRVPVTHFTPYDYNWPFGPPPDAQEPQQPEPRAETPEAHPECESGSIIECQNQTLGELLSIVGTPFQLHYRSDRAAARTANRALRIPLSGDHVPASLKHIVLIVNVAGQSFARTFPASPNQSHRFVWDGRDVFGREVWGEQTARIRIGYVYGLSYYASPDDQSQAWARYGDRSTRFEGPDGRDMTLWQFHTATVVSLPDFSQLGGWSLDAHHSYDPWRGTLYPGPGGTLPGRESLGKTPRVLTTATLTFSGDHGPAKQARLASPQGVAVAADGTVYIADTDNHRIRQVKPNGVISTVAGNGVKGSAGDGGRALLASLDSPKAVAVGPEGMLYIADTGNHRIRRVTPDGIISTVAGTGLAADGGDGGPAILANLNAPAGVAVGPDGSIYLADTDNHRIRRVTPGGVISTVAGTGVRGNAGEGGLAVAASLDTPRALVVGSEGFLSFVDSGNRRLRRVDTEGRLFTLLYSRDEEELRPSGGAHGQKVHEESPRGSLWGLALGSDGSLYTSSSHRCLLHRIFPDGSAWAINSGGCGGDPSEEGAFASLTAPRGLAVASNGSLLVADASQLAVRRVALDGGLLVFAGGGPKAPAVTAPAPPQYPAGTLETPCGRVDDLIPSPDGGELYGFGWQGRHLCTLEAWTLAVRHRFSYDENARLMSVTDGAGLITRIERDAAGAPTAILAPHGQRTVLRAGSDGWLASFIRPGGESLAFTYLEGGLLSSLRDERNGMHLFEYSPEGWLTKDSNPAGGFKALDRTQVEKGYSVVLTTALGRTRKYQVEDLESGVQRRVTTATDGTAWTTLRSPNGTTVYTAPDGTVTTVVEVPEPRLGMQSPLVASRTVKLPGGLTSTSTHQREVTLLPQGTLLDVGAQTDTVTVNGRTTTLRYEAFGRRLLSTSPMGKVSVLTLDGQGRIRKAEAPGLLPVELTYDAEGRPGSVIQGSRRRTFAYGADGALRTVTDGLDRTTVLTRDEAGLVTSTLLPDNRVTGFTYEAGGLPSSLTPPGRPSHQFQYTPTKALASYAPPGGSAFASRYAYDLDDALTEFRQPGSSVSFAYDAAGRLATLDIPGAQVTAGYDGSGRLDSLASTSGVGLEFSHDGPLVTGVSWTGAVRGSIQYSHDADFRVATSAVNGEPPVTYAYDLDGLLVSAGALTLSRRGDNGLIEGTRLGSVSTVETSNGYGELESWSAASGDVSLLSYKLVRDELGRIVRRTESEGTTVHTDVFTHDGAGRLASVVRDGVLLEENTYDANGNRTSVLHGELRTATHDAQDRLISFGNRTYGYGPGGDLQTRTEGTHTTQYAYDALGALVHVALPDGAQLEYVLDAASRRVGKRVDGSLVQGFLYEGRRVIAELDGAGNVVSRFIHATRGHSPDFMVKGGIAYRILTDPLGSPRLVVDTRNGTVAQRMEYDAWGNVVADSNPGFQPFGFAGGLYDRDTKLTRFGARDYDAETGRWTAKDPIRFAGGDSNLYAYAANQPHQFMDPDGRRIVSIAPALQPAFNNIKATELGRFAIDTLENSPHEFNFHQGSQMRDRQGKRTPGQSRPMGNVCSTQPGGIQRYLGHQAFVSTIDTHFATRSGHSTEEVLFHEMWHSTQFSQDPYRTSITGLGFYELELEAQTMTTAFLDEVFNANP</sequence>
<evidence type="ECO:0000256" key="4">
    <source>
        <dbReference type="PROSITE-ProRule" id="PRU00504"/>
    </source>
</evidence>
<feature type="domain" description="Teneurin NHL" evidence="8">
    <location>
        <begin position="634"/>
        <end position="684"/>
    </location>
</feature>
<dbReference type="PANTHER" id="PTHR11219">
    <property type="entry name" value="TENEURIN AND N-ACETYLGLUCOSAMINE-1-PHOSPHODIESTER ALPHA-N-ACETYLGLUCOSAMINIDASE"/>
    <property type="match status" value="1"/>
</dbReference>
<evidence type="ECO:0000313" key="10">
    <source>
        <dbReference type="EMBL" id="RKH02451.1"/>
    </source>
</evidence>
<dbReference type="InterPro" id="IPR051216">
    <property type="entry name" value="Teneurin"/>
</dbReference>
<accession>A0A3A8KE03</accession>
<dbReference type="PANTHER" id="PTHR11219:SF69">
    <property type="entry name" value="TENEURIN-A"/>
    <property type="match status" value="1"/>
</dbReference>
<dbReference type="PROSITE" id="PS51257">
    <property type="entry name" value="PROKAR_LIPOPROTEIN"/>
    <property type="match status" value="1"/>
</dbReference>
<keyword evidence="3" id="KW-1015">Disulfide bond</keyword>
<dbReference type="InterPro" id="IPR057627">
    <property type="entry name" value="FN-plug_TEN1-4"/>
</dbReference>
<name>A0A3A8KE03_9BACT</name>
<evidence type="ECO:0000256" key="5">
    <source>
        <dbReference type="SAM" id="MobiDB-lite"/>
    </source>
</evidence>